<keyword evidence="1" id="KW-0175">Coiled coil</keyword>
<dbReference type="Gene3D" id="1.20.5.340">
    <property type="match status" value="1"/>
</dbReference>
<accession>A0A2Z6SH00</accession>
<comment type="caution">
    <text evidence="2">The sequence shown here is derived from an EMBL/GenBank/DDBJ whole genome shotgun (WGS) entry which is preliminary data.</text>
</comment>
<evidence type="ECO:0000313" key="3">
    <source>
        <dbReference type="Proteomes" id="UP000247702"/>
    </source>
</evidence>
<dbReference type="AlphaFoldDB" id="A0A2Z6SH00"/>
<gene>
    <name evidence="2" type="ORF">RclHR1_05970004</name>
</gene>
<keyword evidence="3" id="KW-1185">Reference proteome</keyword>
<protein>
    <submittedName>
        <fullName evidence="2">Uncharacterized protein</fullName>
    </submittedName>
</protein>
<reference evidence="2 3" key="1">
    <citation type="submission" date="2017-11" db="EMBL/GenBank/DDBJ databases">
        <title>The genome of Rhizophagus clarus HR1 reveals common genetic basis of auxotrophy among arbuscular mycorrhizal fungi.</title>
        <authorList>
            <person name="Kobayashi Y."/>
        </authorList>
    </citation>
    <scope>NUCLEOTIDE SEQUENCE [LARGE SCALE GENOMIC DNA]</scope>
    <source>
        <strain evidence="2 3">HR1</strain>
    </source>
</reference>
<organism evidence="2 3">
    <name type="scientific">Rhizophagus clarus</name>
    <dbReference type="NCBI Taxonomy" id="94130"/>
    <lineage>
        <taxon>Eukaryota</taxon>
        <taxon>Fungi</taxon>
        <taxon>Fungi incertae sedis</taxon>
        <taxon>Mucoromycota</taxon>
        <taxon>Glomeromycotina</taxon>
        <taxon>Glomeromycetes</taxon>
        <taxon>Glomerales</taxon>
        <taxon>Glomeraceae</taxon>
        <taxon>Rhizophagus</taxon>
    </lineage>
</organism>
<evidence type="ECO:0000256" key="1">
    <source>
        <dbReference type="SAM" id="Coils"/>
    </source>
</evidence>
<evidence type="ECO:0000313" key="2">
    <source>
        <dbReference type="EMBL" id="GBC04947.1"/>
    </source>
</evidence>
<dbReference type="Proteomes" id="UP000247702">
    <property type="component" value="Unassembled WGS sequence"/>
</dbReference>
<sequence>MPGREIRCTVNLDIWYSINGSYTSYHVLLDQFYDYISYSKHKRCQLSDRLAIRRTCEEFKAELEEDNLYLQNILEEEVETHRQNEKRIRELEREYSQCESEIQSLNREIEWLENSSEEEILELKSEIFTLKSQLYQARKDIQDKDNYISSLEKKLLESEE</sequence>
<dbReference type="EMBL" id="BEXD01003978">
    <property type="protein sequence ID" value="GBC04947.1"/>
    <property type="molecule type" value="Genomic_DNA"/>
</dbReference>
<proteinExistence type="predicted"/>
<feature type="coiled-coil region" evidence="1">
    <location>
        <begin position="74"/>
        <end position="122"/>
    </location>
</feature>
<name>A0A2Z6SH00_9GLOM</name>